<evidence type="ECO:0000256" key="1">
    <source>
        <dbReference type="SAM" id="Phobius"/>
    </source>
</evidence>
<sequence length="103" mass="11392">MATRRIALFMGWLLLVIPRLHLGWVGGLIVSVKVRIGPWIFLFDHFHFLLFVSGVIECLKQHGCNNLDARAVSTSSQPALTAEAIKPFTSLATAFRQSVSRSG</sequence>
<organism evidence="2">
    <name type="scientific">Brucella anthropi</name>
    <name type="common">Ochrobactrum anthropi</name>
    <dbReference type="NCBI Taxonomy" id="529"/>
    <lineage>
        <taxon>Bacteria</taxon>
        <taxon>Pseudomonadati</taxon>
        <taxon>Pseudomonadota</taxon>
        <taxon>Alphaproteobacteria</taxon>
        <taxon>Hyphomicrobiales</taxon>
        <taxon>Brucellaceae</taxon>
        <taxon>Brucella/Ochrobactrum group</taxon>
        <taxon>Brucella</taxon>
    </lineage>
</organism>
<name>A0A656Z4F9_BRUAN</name>
<evidence type="ECO:0000313" key="2">
    <source>
        <dbReference type="EMBL" id="KYB45509.1"/>
    </source>
</evidence>
<keyword evidence="1" id="KW-1133">Transmembrane helix</keyword>
<dbReference type="EMBL" id="LUAY01004430">
    <property type="protein sequence ID" value="KYB45509.1"/>
    <property type="molecule type" value="Genomic_DNA"/>
</dbReference>
<proteinExistence type="predicted"/>
<keyword evidence="1" id="KW-0472">Membrane</keyword>
<feature type="transmembrane region" description="Helical" evidence="1">
    <location>
        <begin position="39"/>
        <end position="59"/>
    </location>
</feature>
<keyword evidence="1" id="KW-0812">Transmembrane</keyword>
<accession>A0A656Z4F9</accession>
<gene>
    <name evidence="2" type="ORF">AB664_07185</name>
</gene>
<dbReference type="AlphaFoldDB" id="A0A656Z4F9"/>
<comment type="caution">
    <text evidence="2">The sequence shown here is derived from an EMBL/GenBank/DDBJ whole genome shotgun (WGS) entry which is preliminary data.</text>
</comment>
<reference evidence="2" key="1">
    <citation type="submission" date="2016-02" db="EMBL/GenBank/DDBJ databases">
        <title>Genomic sequences of Ochrobactrum anthropi.</title>
        <authorList>
            <person name="Chudasama K.S."/>
            <person name="Thaker V.S."/>
        </authorList>
    </citation>
    <scope>NUCLEOTIDE SEQUENCE [LARGE SCALE GENOMIC DNA]</scope>
    <source>
        <strain evidence="2">SUBG007</strain>
    </source>
</reference>
<protein>
    <submittedName>
        <fullName evidence="2">Uncharacterized protein</fullName>
    </submittedName>
</protein>